<accession>A0A0F9NK06</accession>
<comment type="caution">
    <text evidence="1">The sequence shown here is derived from an EMBL/GenBank/DDBJ whole genome shotgun (WGS) entry which is preliminary data.</text>
</comment>
<name>A0A0F9NK06_9ZZZZ</name>
<gene>
    <name evidence="1" type="ORF">LCGC14_0941340</name>
</gene>
<dbReference type="AlphaFoldDB" id="A0A0F9NK06"/>
<dbReference type="SUPFAM" id="SSF53335">
    <property type="entry name" value="S-adenosyl-L-methionine-dependent methyltransferases"/>
    <property type="match status" value="1"/>
</dbReference>
<evidence type="ECO:0008006" key="2">
    <source>
        <dbReference type="Google" id="ProtNLM"/>
    </source>
</evidence>
<evidence type="ECO:0000313" key="1">
    <source>
        <dbReference type="EMBL" id="KKN19870.1"/>
    </source>
</evidence>
<sequence>MKAKTAGELYTLERPDFYDAQSNSLNPLRRWFHRTRHTNVRRLVEKHHSGDRVVDVGCGNVVWNWNNTYPVIGVDINSKALEYNLAQGRIIRGVCSPVEDLHEIASGTIGLAVCSEVLEHVPGFWKVVAEVYRILRPGGKFVVTVPYDTTLSLWRPLFWLQCLYQGRVRGDEYYKLRCGHVNYFCPRTIRMYLESAGFEFVEQFDMRRFTIFTVVQKPQ</sequence>
<proteinExistence type="predicted"/>
<dbReference type="EMBL" id="LAZR01003295">
    <property type="protein sequence ID" value="KKN19870.1"/>
    <property type="molecule type" value="Genomic_DNA"/>
</dbReference>
<dbReference type="Gene3D" id="3.40.50.150">
    <property type="entry name" value="Vaccinia Virus protein VP39"/>
    <property type="match status" value="1"/>
</dbReference>
<dbReference type="Pfam" id="PF13489">
    <property type="entry name" value="Methyltransf_23"/>
    <property type="match status" value="1"/>
</dbReference>
<protein>
    <recommendedName>
        <fullName evidence="2">Methyltransferase type 11 domain-containing protein</fullName>
    </recommendedName>
</protein>
<organism evidence="1">
    <name type="scientific">marine sediment metagenome</name>
    <dbReference type="NCBI Taxonomy" id="412755"/>
    <lineage>
        <taxon>unclassified sequences</taxon>
        <taxon>metagenomes</taxon>
        <taxon>ecological metagenomes</taxon>
    </lineage>
</organism>
<dbReference type="PANTHER" id="PTHR43861">
    <property type="entry name" value="TRANS-ACONITATE 2-METHYLTRANSFERASE-RELATED"/>
    <property type="match status" value="1"/>
</dbReference>
<reference evidence="1" key="1">
    <citation type="journal article" date="2015" name="Nature">
        <title>Complex archaea that bridge the gap between prokaryotes and eukaryotes.</title>
        <authorList>
            <person name="Spang A."/>
            <person name="Saw J.H."/>
            <person name="Jorgensen S.L."/>
            <person name="Zaremba-Niedzwiedzka K."/>
            <person name="Martijn J."/>
            <person name="Lind A.E."/>
            <person name="van Eijk R."/>
            <person name="Schleper C."/>
            <person name="Guy L."/>
            <person name="Ettema T.J."/>
        </authorList>
    </citation>
    <scope>NUCLEOTIDE SEQUENCE</scope>
</reference>
<dbReference type="CDD" id="cd02440">
    <property type="entry name" value="AdoMet_MTases"/>
    <property type="match status" value="1"/>
</dbReference>
<dbReference type="InterPro" id="IPR029063">
    <property type="entry name" value="SAM-dependent_MTases_sf"/>
</dbReference>